<evidence type="ECO:0000313" key="2">
    <source>
        <dbReference type="Proteomes" id="UP000756346"/>
    </source>
</evidence>
<dbReference type="Proteomes" id="UP000756346">
    <property type="component" value="Unassembled WGS sequence"/>
</dbReference>
<dbReference type="RefSeq" id="XP_046011435.1">
    <property type="nucleotide sequence ID" value="XM_046148169.1"/>
</dbReference>
<comment type="caution">
    <text evidence="1">The sequence shown here is derived from an EMBL/GenBank/DDBJ whole genome shotgun (WGS) entry which is preliminary data.</text>
</comment>
<reference evidence="1" key="1">
    <citation type="journal article" date="2021" name="Nat. Commun.">
        <title>Genetic determinants of endophytism in the Arabidopsis root mycobiome.</title>
        <authorList>
            <person name="Mesny F."/>
            <person name="Miyauchi S."/>
            <person name="Thiergart T."/>
            <person name="Pickel B."/>
            <person name="Atanasova L."/>
            <person name="Karlsson M."/>
            <person name="Huettel B."/>
            <person name="Barry K.W."/>
            <person name="Haridas S."/>
            <person name="Chen C."/>
            <person name="Bauer D."/>
            <person name="Andreopoulos W."/>
            <person name="Pangilinan J."/>
            <person name="LaButti K."/>
            <person name="Riley R."/>
            <person name="Lipzen A."/>
            <person name="Clum A."/>
            <person name="Drula E."/>
            <person name="Henrissat B."/>
            <person name="Kohler A."/>
            <person name="Grigoriev I.V."/>
            <person name="Martin F.M."/>
            <person name="Hacquard S."/>
        </authorList>
    </citation>
    <scope>NUCLEOTIDE SEQUENCE</scope>
    <source>
        <strain evidence="1">MPI-CAGE-CH-0230</strain>
    </source>
</reference>
<sequence length="65" mass="7161">MFALLGAAEVALPGLTPMPFSLDFPGLDLFIRLVDQLRKPSRIHALAPRQHRVLDAALAQPMIIE</sequence>
<name>A0A9P8Y3Z1_9PEZI</name>
<proteinExistence type="predicted"/>
<evidence type="ECO:0000313" key="1">
    <source>
        <dbReference type="EMBL" id="KAH7029147.1"/>
    </source>
</evidence>
<dbReference type="AlphaFoldDB" id="A0A9P8Y3Z1"/>
<dbReference type="GeneID" id="70177715"/>
<protein>
    <submittedName>
        <fullName evidence="1">Uncharacterized protein</fullName>
    </submittedName>
</protein>
<gene>
    <name evidence="1" type="ORF">B0I36DRAFT_128827</name>
</gene>
<keyword evidence="2" id="KW-1185">Reference proteome</keyword>
<accession>A0A9P8Y3Z1</accession>
<dbReference type="EMBL" id="JAGTJQ010000006">
    <property type="protein sequence ID" value="KAH7029147.1"/>
    <property type="molecule type" value="Genomic_DNA"/>
</dbReference>
<organism evidence="1 2">
    <name type="scientific">Microdochium trichocladiopsis</name>
    <dbReference type="NCBI Taxonomy" id="1682393"/>
    <lineage>
        <taxon>Eukaryota</taxon>
        <taxon>Fungi</taxon>
        <taxon>Dikarya</taxon>
        <taxon>Ascomycota</taxon>
        <taxon>Pezizomycotina</taxon>
        <taxon>Sordariomycetes</taxon>
        <taxon>Xylariomycetidae</taxon>
        <taxon>Xylariales</taxon>
        <taxon>Microdochiaceae</taxon>
        <taxon>Microdochium</taxon>
    </lineage>
</organism>